<gene>
    <name evidence="1" type="ORF">HLB35_15910</name>
</gene>
<comment type="caution">
    <text evidence="1">The sequence shown here is derived from an EMBL/GenBank/DDBJ whole genome shotgun (WGS) entry which is preliminary data.</text>
</comment>
<reference evidence="1 2" key="2">
    <citation type="submission" date="2020-06" db="EMBL/GenBank/DDBJ databases">
        <title>Halomonas songnenensis sp. nov., a moderately halophilic bacterium isolated from saline and alkaline soils.</title>
        <authorList>
            <person name="Jiang J."/>
            <person name="Pan Y."/>
        </authorList>
    </citation>
    <scope>NUCLEOTIDE SEQUENCE [LARGE SCALE GENOMIC DNA]</scope>
    <source>
        <strain evidence="1 2">TBZ9</strain>
    </source>
</reference>
<keyword evidence="2" id="KW-1185">Reference proteome</keyword>
<proteinExistence type="predicted"/>
<protein>
    <submittedName>
        <fullName evidence="1">Uncharacterized protein</fullName>
    </submittedName>
</protein>
<reference evidence="1 2" key="1">
    <citation type="submission" date="2020-05" db="EMBL/GenBank/DDBJ databases">
        <authorList>
            <person name="Ruan W."/>
            <person name="Jeon C.O."/>
            <person name="Chun B.H."/>
        </authorList>
    </citation>
    <scope>NUCLEOTIDE SEQUENCE [LARGE SCALE GENOMIC DNA]</scope>
    <source>
        <strain evidence="1 2">TBZ9</strain>
    </source>
</reference>
<accession>A0A7Y3XC35</accession>
<sequence>MSNLPDIYQPLDYIEWVHLDPCGFPLPTFENIQSVIDAYGITIARPLLNADDFTPFFGSRYHAECAENVRDCHRSQLLAICRRNQMSVKMPAVERAVQIIGLEIEDAERRAANNKRLREGGAL</sequence>
<name>A0A7Y3XC35_9GAMM</name>
<dbReference type="RefSeq" id="WP_171703335.1">
    <property type="nucleotide sequence ID" value="NZ_JABFHI010000013.1"/>
</dbReference>
<evidence type="ECO:0000313" key="2">
    <source>
        <dbReference type="Proteomes" id="UP000588806"/>
    </source>
</evidence>
<evidence type="ECO:0000313" key="1">
    <source>
        <dbReference type="EMBL" id="NOG32880.1"/>
    </source>
</evidence>
<dbReference type="Proteomes" id="UP000588806">
    <property type="component" value="Unassembled WGS sequence"/>
</dbReference>
<dbReference type="AlphaFoldDB" id="A0A7Y3XC35"/>
<dbReference type="EMBL" id="JABFHI010000013">
    <property type="protein sequence ID" value="NOG32880.1"/>
    <property type="molecule type" value="Genomic_DNA"/>
</dbReference>
<organism evidence="1 2">
    <name type="scientific">Vreelandella azerica</name>
    <dbReference type="NCBI Taxonomy" id="2732867"/>
    <lineage>
        <taxon>Bacteria</taxon>
        <taxon>Pseudomonadati</taxon>
        <taxon>Pseudomonadota</taxon>
        <taxon>Gammaproteobacteria</taxon>
        <taxon>Oceanospirillales</taxon>
        <taxon>Halomonadaceae</taxon>
        <taxon>Vreelandella</taxon>
    </lineage>
</organism>